<proteinExistence type="inferred from homology"/>
<evidence type="ECO:0000313" key="9">
    <source>
        <dbReference type="Proteomes" id="UP000653305"/>
    </source>
</evidence>
<comment type="caution">
    <text evidence="8">The sequence shown here is derived from an EMBL/GenBank/DDBJ whole genome shotgun (WGS) entry which is preliminary data.</text>
</comment>
<dbReference type="InterPro" id="IPR040911">
    <property type="entry name" value="Exostosin_GT47"/>
</dbReference>
<keyword evidence="9" id="KW-1185">Reference proteome</keyword>
<sequence>MMRVHVEEGLSKVRALIAKIPCNILNLAFISLAIVALFGLIFTNNNVSKNLSFFSLPSTPWPWTPSPSSFAAFSGSDHHPSPPPPNPNLAFYPTFSNPKMQKAVASLAKELNEKSMSRKKEERDEMVAKVEASLARARMLIKDAVIKSQNSTPPKFTEDVNYVPRGEIYRNAHVFQRSYMLMESMFKIYVYEEGDPPLFHDGPSKDIYSTEGIFLGLIESSNHFRTYNPDEAHVYFLPFSVVMILQNLFDPVIRDKGVLERVVGDYVRIVSTKYPYWNRSLGADHFMLSCHDWGPRATWYVHHLYFTSMRVLCNANTSEFFNPRKDVSFPEINLRVGNITGLTSGSPNRTFLAFFAGQSHGHIRSLLFQHWENKDDNIKVFKKMPENNSSLSYKEMMERSKFCLCPSGYEVASPRVPEAIYAECVPVLISEDYVLPFSDVLDWDKFSVRVSVRELPELKRILTRIGDDEYESLHRGVKQVQRHFVVNDPPKRYDVFHMMIHSLWLRRLNLRINS</sequence>
<reference evidence="8" key="1">
    <citation type="submission" date="2020-07" db="EMBL/GenBank/DDBJ databases">
        <title>Ethylene signaling mediates host invasion by parasitic plants.</title>
        <authorList>
            <person name="Yoshida S."/>
        </authorList>
    </citation>
    <scope>NUCLEOTIDE SEQUENCE</scope>
    <source>
        <strain evidence="8">Okayama</strain>
    </source>
</reference>
<evidence type="ECO:0000256" key="4">
    <source>
        <dbReference type="ARBA" id="ARBA00022968"/>
    </source>
</evidence>
<evidence type="ECO:0000256" key="3">
    <source>
        <dbReference type="ARBA" id="ARBA00022676"/>
    </source>
</evidence>
<keyword evidence="6" id="KW-0472">Membrane</keyword>
<dbReference type="GO" id="GO:0000139">
    <property type="term" value="C:Golgi membrane"/>
    <property type="evidence" value="ECO:0007669"/>
    <property type="project" value="UniProtKB-SubCell"/>
</dbReference>
<organism evidence="8 9">
    <name type="scientific">Phtheirospermum japonicum</name>
    <dbReference type="NCBI Taxonomy" id="374723"/>
    <lineage>
        <taxon>Eukaryota</taxon>
        <taxon>Viridiplantae</taxon>
        <taxon>Streptophyta</taxon>
        <taxon>Embryophyta</taxon>
        <taxon>Tracheophyta</taxon>
        <taxon>Spermatophyta</taxon>
        <taxon>Magnoliopsida</taxon>
        <taxon>eudicotyledons</taxon>
        <taxon>Gunneridae</taxon>
        <taxon>Pentapetalae</taxon>
        <taxon>asterids</taxon>
        <taxon>lamiids</taxon>
        <taxon>Lamiales</taxon>
        <taxon>Orobanchaceae</taxon>
        <taxon>Orobanchaceae incertae sedis</taxon>
        <taxon>Phtheirospermum</taxon>
    </lineage>
</organism>
<evidence type="ECO:0000259" key="7">
    <source>
        <dbReference type="Pfam" id="PF03016"/>
    </source>
</evidence>
<dbReference type="EMBL" id="BMAC01000095">
    <property type="protein sequence ID" value="GFP84901.1"/>
    <property type="molecule type" value="Genomic_DNA"/>
</dbReference>
<evidence type="ECO:0000256" key="6">
    <source>
        <dbReference type="SAM" id="Phobius"/>
    </source>
</evidence>
<dbReference type="PANTHER" id="PTHR11062">
    <property type="entry name" value="EXOSTOSIN HEPARAN SULFATE GLYCOSYLTRANSFERASE -RELATED"/>
    <property type="match status" value="1"/>
</dbReference>
<evidence type="ECO:0000256" key="5">
    <source>
        <dbReference type="ARBA" id="ARBA00023034"/>
    </source>
</evidence>
<dbReference type="InterPro" id="IPR004263">
    <property type="entry name" value="Exostosin"/>
</dbReference>
<dbReference type="Pfam" id="PF03016">
    <property type="entry name" value="Exostosin_GT47"/>
    <property type="match status" value="1"/>
</dbReference>
<dbReference type="OrthoDB" id="1924787at2759"/>
<dbReference type="PANTHER" id="PTHR11062:SF217">
    <property type="entry name" value="EXOSTOSIN FAMILY PROTEIN"/>
    <property type="match status" value="1"/>
</dbReference>
<keyword evidence="3" id="KW-0328">Glycosyltransferase</keyword>
<keyword evidence="4" id="KW-0735">Signal-anchor</keyword>
<keyword evidence="6" id="KW-1133">Transmembrane helix</keyword>
<comment type="similarity">
    <text evidence="2">Belongs to the glycosyltransferase 47 family.</text>
</comment>
<feature type="domain" description="Exostosin GT47" evidence="7">
    <location>
        <begin position="183"/>
        <end position="464"/>
    </location>
</feature>
<comment type="subcellular location">
    <subcellularLocation>
        <location evidence="1">Golgi apparatus membrane</location>
        <topology evidence="1">Single-pass type II membrane protein</topology>
    </subcellularLocation>
</comment>
<name>A0A830BSA9_9LAMI</name>
<dbReference type="Proteomes" id="UP000653305">
    <property type="component" value="Unassembled WGS sequence"/>
</dbReference>
<dbReference type="GO" id="GO:0016757">
    <property type="term" value="F:glycosyltransferase activity"/>
    <property type="evidence" value="ECO:0007669"/>
    <property type="project" value="UniProtKB-KW"/>
</dbReference>
<dbReference type="AlphaFoldDB" id="A0A830BSA9"/>
<evidence type="ECO:0000313" key="8">
    <source>
        <dbReference type="EMBL" id="GFP84901.1"/>
    </source>
</evidence>
<keyword evidence="8" id="KW-0808">Transferase</keyword>
<gene>
    <name evidence="8" type="ORF">PHJA_000633900</name>
</gene>
<evidence type="ECO:0000256" key="1">
    <source>
        <dbReference type="ARBA" id="ARBA00004323"/>
    </source>
</evidence>
<keyword evidence="6" id="KW-0812">Transmembrane</keyword>
<accession>A0A830BSA9</accession>
<keyword evidence="5" id="KW-0333">Golgi apparatus</keyword>
<protein>
    <submittedName>
        <fullName evidence="8">Probable glycosyltransferase at3g07620</fullName>
    </submittedName>
</protein>
<feature type="transmembrane region" description="Helical" evidence="6">
    <location>
        <begin position="20"/>
        <end position="42"/>
    </location>
</feature>
<evidence type="ECO:0000256" key="2">
    <source>
        <dbReference type="ARBA" id="ARBA00010271"/>
    </source>
</evidence>